<evidence type="ECO:0000256" key="3">
    <source>
        <dbReference type="ARBA" id="ARBA00022729"/>
    </source>
</evidence>
<sequence>MLPQTGEVIMNWLPYIGIALIVVVGFLLYKKKKSNKNEEDE</sequence>
<proteinExistence type="predicted"/>
<dbReference type="EMBL" id="NGJT01000039">
    <property type="protein sequence ID" value="RST90538.1"/>
    <property type="molecule type" value="Genomic_DNA"/>
</dbReference>
<dbReference type="PROSITE" id="PS50847">
    <property type="entry name" value="GRAM_POS_ANCHORING"/>
    <property type="match status" value="1"/>
</dbReference>
<dbReference type="AlphaFoldDB" id="A0A429ZA10"/>
<keyword evidence="5" id="KW-1133">Transmembrane helix</keyword>
<keyword evidence="4" id="KW-0572">Peptidoglycan-anchor</keyword>
<keyword evidence="8" id="KW-1185">Reference proteome</keyword>
<dbReference type="RefSeq" id="WP_125958573.1">
    <property type="nucleotide sequence ID" value="NZ_JAQEJV010000024.1"/>
</dbReference>
<dbReference type="InterPro" id="IPR019931">
    <property type="entry name" value="LPXTG_anchor"/>
</dbReference>
<accession>A0A429ZA10</accession>
<evidence type="ECO:0000256" key="2">
    <source>
        <dbReference type="ARBA" id="ARBA00022525"/>
    </source>
</evidence>
<comment type="caution">
    <text evidence="7">The sequence shown here is derived from an EMBL/GenBank/DDBJ whole genome shotgun (WGS) entry which is preliminary data.</text>
</comment>
<keyword evidence="3" id="KW-0732">Signal</keyword>
<reference evidence="7 8" key="1">
    <citation type="submission" date="2017-05" db="EMBL/GenBank/DDBJ databases">
        <title>Vagococcus spp. assemblies.</title>
        <authorList>
            <person name="Gulvik C.A."/>
        </authorList>
    </citation>
    <scope>NUCLEOTIDE SEQUENCE [LARGE SCALE GENOMIC DNA]</scope>
    <source>
        <strain evidence="7 8">SS1994</strain>
    </source>
</reference>
<dbReference type="NCBIfam" id="TIGR01167">
    <property type="entry name" value="LPXTG_anchor"/>
    <property type="match status" value="1"/>
</dbReference>
<evidence type="ECO:0000259" key="6">
    <source>
        <dbReference type="PROSITE" id="PS50847"/>
    </source>
</evidence>
<dbReference type="Pfam" id="PF00746">
    <property type="entry name" value="Gram_pos_anchor"/>
    <property type="match status" value="1"/>
</dbReference>
<evidence type="ECO:0000313" key="7">
    <source>
        <dbReference type="EMBL" id="RST90538.1"/>
    </source>
</evidence>
<keyword evidence="5" id="KW-0812">Transmembrane</keyword>
<gene>
    <name evidence="7" type="ORF">CBF36_11810</name>
</gene>
<organism evidence="7 8">
    <name type="scientific">Vagococcus bubulae</name>
    <dbReference type="NCBI Taxonomy" id="1977868"/>
    <lineage>
        <taxon>Bacteria</taxon>
        <taxon>Bacillati</taxon>
        <taxon>Bacillota</taxon>
        <taxon>Bacilli</taxon>
        <taxon>Lactobacillales</taxon>
        <taxon>Enterococcaceae</taxon>
        <taxon>Vagococcus</taxon>
    </lineage>
</organism>
<dbReference type="Proteomes" id="UP000288490">
    <property type="component" value="Unassembled WGS sequence"/>
</dbReference>
<protein>
    <recommendedName>
        <fullName evidence="6">Gram-positive cocci surface proteins LPxTG domain-containing protein</fullName>
    </recommendedName>
</protein>
<keyword evidence="1" id="KW-0134">Cell wall</keyword>
<keyword evidence="2" id="KW-0964">Secreted</keyword>
<evidence type="ECO:0000256" key="5">
    <source>
        <dbReference type="SAM" id="Phobius"/>
    </source>
</evidence>
<evidence type="ECO:0000256" key="1">
    <source>
        <dbReference type="ARBA" id="ARBA00022512"/>
    </source>
</evidence>
<evidence type="ECO:0000313" key="8">
    <source>
        <dbReference type="Proteomes" id="UP000288490"/>
    </source>
</evidence>
<evidence type="ECO:0000256" key="4">
    <source>
        <dbReference type="ARBA" id="ARBA00023088"/>
    </source>
</evidence>
<feature type="transmembrane region" description="Helical" evidence="5">
    <location>
        <begin position="12"/>
        <end position="29"/>
    </location>
</feature>
<name>A0A429ZA10_9ENTE</name>
<keyword evidence="5" id="KW-0472">Membrane</keyword>
<feature type="domain" description="Gram-positive cocci surface proteins LPxTG" evidence="6">
    <location>
        <begin position="2"/>
        <end position="40"/>
    </location>
</feature>